<accession>A0ABD2NM44</accession>
<keyword evidence="1" id="KW-0812">Transmembrane</keyword>
<evidence type="ECO:0000256" key="2">
    <source>
        <dbReference type="SAM" id="SignalP"/>
    </source>
</evidence>
<feature type="signal peptide" evidence="2">
    <location>
        <begin position="1"/>
        <end position="18"/>
    </location>
</feature>
<gene>
    <name evidence="3" type="ORF">HHI36_017294</name>
</gene>
<keyword evidence="1" id="KW-1133">Transmembrane helix</keyword>
<sequence>MKCTLFILHIFYITFVTNSPNYNWENNTNNTQFIDLTNQCVNYSQQDIFIPIKVGVADAVALFISKKSPEEVPRCSIYFHIAMENHRDLQIIVIEFLDNIHTFEEIIDHCLGKNRIGFLTLKEVDPAGKIIHVCNRFQSTKAKVPLFVHVGFAKTIQVQIDAEDDFHSMKITTTAGRALARHEYCNGTFEIQCTIERNTICINKALSCDKNINCGVFDENDEDYKICRVSRFAYLWVVVLAGLVTLILIFVILVYLLKTYIPAITDNFFIFNEDEDNKLVIKSQLKSHVWQKLKKQVKDPPCFCQTSSETGYSMNSD</sequence>
<evidence type="ECO:0000256" key="1">
    <source>
        <dbReference type="SAM" id="Phobius"/>
    </source>
</evidence>
<comment type="caution">
    <text evidence="3">The sequence shown here is derived from an EMBL/GenBank/DDBJ whole genome shotgun (WGS) entry which is preliminary data.</text>
</comment>
<proteinExistence type="predicted"/>
<dbReference type="AlphaFoldDB" id="A0ABD2NM44"/>
<feature type="transmembrane region" description="Helical" evidence="1">
    <location>
        <begin position="233"/>
        <end position="257"/>
    </location>
</feature>
<dbReference type="Proteomes" id="UP001516400">
    <property type="component" value="Unassembled WGS sequence"/>
</dbReference>
<organism evidence="3 4">
    <name type="scientific">Cryptolaemus montrouzieri</name>
    <dbReference type="NCBI Taxonomy" id="559131"/>
    <lineage>
        <taxon>Eukaryota</taxon>
        <taxon>Metazoa</taxon>
        <taxon>Ecdysozoa</taxon>
        <taxon>Arthropoda</taxon>
        <taxon>Hexapoda</taxon>
        <taxon>Insecta</taxon>
        <taxon>Pterygota</taxon>
        <taxon>Neoptera</taxon>
        <taxon>Endopterygota</taxon>
        <taxon>Coleoptera</taxon>
        <taxon>Polyphaga</taxon>
        <taxon>Cucujiformia</taxon>
        <taxon>Coccinelloidea</taxon>
        <taxon>Coccinellidae</taxon>
        <taxon>Scymninae</taxon>
        <taxon>Scymnini</taxon>
        <taxon>Cryptolaemus</taxon>
    </lineage>
</organism>
<dbReference type="EMBL" id="JABFTP020000124">
    <property type="protein sequence ID" value="KAL3279786.1"/>
    <property type="molecule type" value="Genomic_DNA"/>
</dbReference>
<reference evidence="3 4" key="1">
    <citation type="journal article" date="2021" name="BMC Biol.">
        <title>Horizontally acquired antibacterial genes associated with adaptive radiation of ladybird beetles.</title>
        <authorList>
            <person name="Li H.S."/>
            <person name="Tang X.F."/>
            <person name="Huang Y.H."/>
            <person name="Xu Z.Y."/>
            <person name="Chen M.L."/>
            <person name="Du X.Y."/>
            <person name="Qiu B.Y."/>
            <person name="Chen P.T."/>
            <person name="Zhang W."/>
            <person name="Slipinski A."/>
            <person name="Escalona H.E."/>
            <person name="Waterhouse R.M."/>
            <person name="Zwick A."/>
            <person name="Pang H."/>
        </authorList>
    </citation>
    <scope>NUCLEOTIDE SEQUENCE [LARGE SCALE GENOMIC DNA]</scope>
    <source>
        <strain evidence="3">SYSU2018</strain>
    </source>
</reference>
<name>A0ABD2NM44_9CUCU</name>
<keyword evidence="2" id="KW-0732">Signal</keyword>
<evidence type="ECO:0000313" key="3">
    <source>
        <dbReference type="EMBL" id="KAL3279786.1"/>
    </source>
</evidence>
<keyword evidence="1" id="KW-0472">Membrane</keyword>
<evidence type="ECO:0000313" key="4">
    <source>
        <dbReference type="Proteomes" id="UP001516400"/>
    </source>
</evidence>
<keyword evidence="4" id="KW-1185">Reference proteome</keyword>
<protein>
    <submittedName>
        <fullName evidence="3">Uncharacterized protein</fullName>
    </submittedName>
</protein>
<feature type="chain" id="PRO_5044778639" evidence="2">
    <location>
        <begin position="19"/>
        <end position="317"/>
    </location>
</feature>